<dbReference type="Proteomes" id="UP001432039">
    <property type="component" value="Chromosome"/>
</dbReference>
<evidence type="ECO:0000313" key="2">
    <source>
        <dbReference type="Proteomes" id="UP001432039"/>
    </source>
</evidence>
<reference evidence="1" key="1">
    <citation type="submission" date="2022-10" db="EMBL/GenBank/DDBJ databases">
        <title>The complete genomes of actinobacterial strains from the NBC collection.</title>
        <authorList>
            <person name="Joergensen T.S."/>
            <person name="Alvarez Arevalo M."/>
            <person name="Sterndorff E.B."/>
            <person name="Faurdal D."/>
            <person name="Vuksanovic O."/>
            <person name="Mourched A.-S."/>
            <person name="Charusanti P."/>
            <person name="Shaw S."/>
            <person name="Blin K."/>
            <person name="Weber T."/>
        </authorList>
    </citation>
    <scope>NUCLEOTIDE SEQUENCE</scope>
    <source>
        <strain evidence="1">NBC_00248</strain>
    </source>
</reference>
<keyword evidence="2" id="KW-1185">Reference proteome</keyword>
<accession>A0ABZ1TEY4</accession>
<sequence length="87" mass="9550">MSHWTWDYNTDDSAHITGGLPPGVIAEVERIATELSALGRDAEAVGRPTGRTGGLREFDILGGRGFINFLAVPRHECVYVCGITWYE</sequence>
<protein>
    <submittedName>
        <fullName evidence="1">Uncharacterized protein</fullName>
    </submittedName>
</protein>
<organism evidence="1 2">
    <name type="scientific">Streptomyces virginiae</name>
    <name type="common">Streptomyces cinnamonensis</name>
    <dbReference type="NCBI Taxonomy" id="1961"/>
    <lineage>
        <taxon>Bacteria</taxon>
        <taxon>Bacillati</taxon>
        <taxon>Actinomycetota</taxon>
        <taxon>Actinomycetes</taxon>
        <taxon>Kitasatosporales</taxon>
        <taxon>Streptomycetaceae</taxon>
        <taxon>Streptomyces</taxon>
    </lineage>
</organism>
<gene>
    <name evidence="1" type="ORF">OG517_24925</name>
</gene>
<evidence type="ECO:0000313" key="1">
    <source>
        <dbReference type="EMBL" id="WUQ14404.1"/>
    </source>
</evidence>
<dbReference type="EMBL" id="CP108090">
    <property type="protein sequence ID" value="WUQ14404.1"/>
    <property type="molecule type" value="Genomic_DNA"/>
</dbReference>
<name>A0ABZ1TEY4_STRVG</name>
<proteinExistence type="predicted"/>
<dbReference type="RefSeq" id="WP_328963177.1">
    <property type="nucleotide sequence ID" value="NZ_CP108090.1"/>
</dbReference>